<organism evidence="2 3">
    <name type="scientific">Clostridium puniceum</name>
    <dbReference type="NCBI Taxonomy" id="29367"/>
    <lineage>
        <taxon>Bacteria</taxon>
        <taxon>Bacillati</taxon>
        <taxon>Bacillota</taxon>
        <taxon>Clostridia</taxon>
        <taxon>Eubacteriales</taxon>
        <taxon>Clostridiaceae</taxon>
        <taxon>Clostridium</taxon>
    </lineage>
</organism>
<keyword evidence="3" id="KW-1185">Reference proteome</keyword>
<dbReference type="OrthoDB" id="9792005at2"/>
<dbReference type="Gene3D" id="3.40.50.720">
    <property type="entry name" value="NAD(P)-binding Rossmann-like Domain"/>
    <property type="match status" value="1"/>
</dbReference>
<protein>
    <submittedName>
        <fullName evidence="2">L-lysine cyclodeaminase</fullName>
        <ecNumber evidence="2">4.3.1.28</ecNumber>
    </submittedName>
</protein>
<evidence type="ECO:0000313" key="3">
    <source>
        <dbReference type="Proteomes" id="UP000190890"/>
    </source>
</evidence>
<dbReference type="InterPro" id="IPR036291">
    <property type="entry name" value="NAD(P)-bd_dom_sf"/>
</dbReference>
<dbReference type="PIRSF" id="PIRSF001439">
    <property type="entry name" value="CryM"/>
    <property type="match status" value="1"/>
</dbReference>
<proteinExistence type="inferred from homology"/>
<reference evidence="2 3" key="1">
    <citation type="submission" date="2016-05" db="EMBL/GenBank/DDBJ databases">
        <title>Microbial solvent formation.</title>
        <authorList>
            <person name="Poehlein A."/>
            <person name="Montoya Solano J.D."/>
            <person name="Flitsch S."/>
            <person name="Krabben P."/>
            <person name="Duerre P."/>
            <person name="Daniel R."/>
        </authorList>
    </citation>
    <scope>NUCLEOTIDE SEQUENCE [LARGE SCALE GENOMIC DNA]</scope>
    <source>
        <strain evidence="2 3">DSM 2619</strain>
    </source>
</reference>
<dbReference type="GO" id="GO:0016829">
    <property type="term" value="F:lyase activity"/>
    <property type="evidence" value="ECO:0007669"/>
    <property type="project" value="UniProtKB-KW"/>
</dbReference>
<dbReference type="InterPro" id="IPR023401">
    <property type="entry name" value="ODC_N"/>
</dbReference>
<dbReference type="Proteomes" id="UP000190890">
    <property type="component" value="Unassembled WGS sequence"/>
</dbReference>
<gene>
    <name evidence="2" type="primary">rapL</name>
    <name evidence="2" type="ORF">CLPUN_44410</name>
</gene>
<evidence type="ECO:0000256" key="1">
    <source>
        <dbReference type="ARBA" id="ARBA00008903"/>
    </source>
</evidence>
<dbReference type="PANTHER" id="PTHR13812">
    <property type="entry name" value="KETIMINE REDUCTASE MU-CRYSTALLIN"/>
    <property type="match status" value="1"/>
</dbReference>
<sequence length="328" mass="35629">MLLLSQTMIQQFFSLQDSISAVKDAFELFSMNKVQVPLRTHIVEERGNGTFLCMPSYCADENVACVKVLSVFPANIQKGLPSIDAQILIMNAETGVIEGILDGSYITKLRTGAASGAALDILAKKECKKGALIGTGGQAPTQLEAMIVARKLEEIHVVGIDYERTKAFAQQMKTQFDHYGTKIIAVSDANIAVEDADVIITVTPSTKPVFDEKKIKSGATICGIGSYQPHMQELPPSLLARASKIYFDSQEAVLSESGDIIIPLNNGTITKNKFTGELGEVICNKIVGRENDKEIIIFKSVGISAQDLVTAKHIFDKGKIKGYGLLWE</sequence>
<dbReference type="PANTHER" id="PTHR13812:SF19">
    <property type="entry name" value="KETIMINE REDUCTASE MU-CRYSTALLIN"/>
    <property type="match status" value="1"/>
</dbReference>
<dbReference type="EC" id="4.3.1.28" evidence="2"/>
<dbReference type="GO" id="GO:0016491">
    <property type="term" value="F:oxidoreductase activity"/>
    <property type="evidence" value="ECO:0007669"/>
    <property type="project" value="UniProtKB-ARBA"/>
</dbReference>
<dbReference type="FunFam" id="3.40.50.720:FF:000311">
    <property type="entry name" value="Ornithine cyclodeaminase"/>
    <property type="match status" value="1"/>
</dbReference>
<dbReference type="InterPro" id="IPR003462">
    <property type="entry name" value="ODC_Mu_crystall"/>
</dbReference>
<name>A0A1S8T7B9_9CLOT</name>
<dbReference type="EMBL" id="LZZM01000212">
    <property type="protein sequence ID" value="OOM73687.1"/>
    <property type="molecule type" value="Genomic_DNA"/>
</dbReference>
<dbReference type="Pfam" id="PF02423">
    <property type="entry name" value="OCD_Mu_crystall"/>
    <property type="match status" value="1"/>
</dbReference>
<dbReference type="STRING" id="29367.CLPUN_44410"/>
<comment type="caution">
    <text evidence="2">The sequence shown here is derived from an EMBL/GenBank/DDBJ whole genome shotgun (WGS) entry which is preliminary data.</text>
</comment>
<dbReference type="RefSeq" id="WP_077849383.1">
    <property type="nucleotide sequence ID" value="NZ_LZZM01000212.1"/>
</dbReference>
<dbReference type="AlphaFoldDB" id="A0A1S8T7B9"/>
<accession>A0A1S8T7B9</accession>
<dbReference type="Gene3D" id="3.30.1780.10">
    <property type="entry name" value="ornithine cyclodeaminase, domain 1"/>
    <property type="match status" value="1"/>
</dbReference>
<comment type="similarity">
    <text evidence="1">Belongs to the ornithine cyclodeaminase/mu-crystallin family.</text>
</comment>
<dbReference type="GO" id="GO:0005737">
    <property type="term" value="C:cytoplasm"/>
    <property type="evidence" value="ECO:0007669"/>
    <property type="project" value="TreeGrafter"/>
</dbReference>
<dbReference type="SUPFAM" id="SSF51735">
    <property type="entry name" value="NAD(P)-binding Rossmann-fold domains"/>
    <property type="match status" value="1"/>
</dbReference>
<evidence type="ECO:0000313" key="2">
    <source>
        <dbReference type="EMBL" id="OOM73687.1"/>
    </source>
</evidence>
<dbReference type="GO" id="GO:0019752">
    <property type="term" value="P:carboxylic acid metabolic process"/>
    <property type="evidence" value="ECO:0007669"/>
    <property type="project" value="UniProtKB-ARBA"/>
</dbReference>
<keyword evidence="2" id="KW-0456">Lyase</keyword>